<evidence type="ECO:0000313" key="2">
    <source>
        <dbReference type="Proteomes" id="UP000593575"/>
    </source>
</evidence>
<comment type="caution">
    <text evidence="1">The sequence shown here is derived from an EMBL/GenBank/DDBJ whole genome shotgun (WGS) entry which is preliminary data.</text>
</comment>
<name>A0A7J9JZN3_9ROSI</name>
<proteinExistence type="predicted"/>
<evidence type="ECO:0000313" key="1">
    <source>
        <dbReference type="EMBL" id="MBA0839662.1"/>
    </source>
</evidence>
<protein>
    <submittedName>
        <fullName evidence="1">Uncharacterized protein</fullName>
    </submittedName>
</protein>
<dbReference type="AlphaFoldDB" id="A0A7J9JZN3"/>
<gene>
    <name evidence="1" type="ORF">Goarm_005367</name>
</gene>
<reference evidence="1 2" key="1">
    <citation type="journal article" date="2019" name="Genome Biol. Evol.">
        <title>Insights into the evolution of the New World diploid cottons (Gossypium, subgenus Houzingenia) based on genome sequencing.</title>
        <authorList>
            <person name="Grover C.E."/>
            <person name="Arick M.A. 2nd"/>
            <person name="Thrash A."/>
            <person name="Conover J.L."/>
            <person name="Sanders W.S."/>
            <person name="Peterson D.G."/>
            <person name="Frelichowski J.E."/>
            <person name="Scheffler J.A."/>
            <person name="Scheffler B.E."/>
            <person name="Wendel J.F."/>
        </authorList>
    </citation>
    <scope>NUCLEOTIDE SEQUENCE [LARGE SCALE GENOMIC DNA]</scope>
    <source>
        <strain evidence="1">6</strain>
        <tissue evidence="1">Leaf</tissue>
    </source>
</reference>
<dbReference type="Proteomes" id="UP000593575">
    <property type="component" value="Unassembled WGS sequence"/>
</dbReference>
<sequence>MLWLQRVLKEMKQLILWAMFLPKHSMLLK</sequence>
<dbReference type="EMBL" id="JABFAE010000010">
    <property type="protein sequence ID" value="MBA0839662.1"/>
    <property type="molecule type" value="Genomic_DNA"/>
</dbReference>
<keyword evidence="2" id="KW-1185">Reference proteome</keyword>
<accession>A0A7J9JZN3</accession>
<organism evidence="1 2">
    <name type="scientific">Gossypium armourianum</name>
    <dbReference type="NCBI Taxonomy" id="34283"/>
    <lineage>
        <taxon>Eukaryota</taxon>
        <taxon>Viridiplantae</taxon>
        <taxon>Streptophyta</taxon>
        <taxon>Embryophyta</taxon>
        <taxon>Tracheophyta</taxon>
        <taxon>Spermatophyta</taxon>
        <taxon>Magnoliopsida</taxon>
        <taxon>eudicotyledons</taxon>
        <taxon>Gunneridae</taxon>
        <taxon>Pentapetalae</taxon>
        <taxon>rosids</taxon>
        <taxon>malvids</taxon>
        <taxon>Malvales</taxon>
        <taxon>Malvaceae</taxon>
        <taxon>Malvoideae</taxon>
        <taxon>Gossypium</taxon>
    </lineage>
</organism>